<evidence type="ECO:0000313" key="9">
    <source>
        <dbReference type="EMBL" id="OQX07933.1"/>
    </source>
</evidence>
<dbReference type="PRINTS" id="PR00726">
    <property type="entry name" value="LEXASERPTASE"/>
</dbReference>
<keyword evidence="2" id="KW-0227">DNA damage</keyword>
<protein>
    <recommendedName>
        <fullName evidence="8">Peptidase S24/S26A/S26B/S26C domain-containing protein</fullName>
    </recommendedName>
</protein>
<keyword evidence="3 7" id="KW-0378">Hydrolase</keyword>
<comment type="similarity">
    <text evidence="1 7">Belongs to the peptidase S24 family.</text>
</comment>
<dbReference type="CDD" id="cd06529">
    <property type="entry name" value="S24_LexA-like"/>
    <property type="match status" value="1"/>
</dbReference>
<sequence>MELNLPANHYSLTYTGDSLCDIGIQDGDTVIIRHQDTAKDGDIVCALINREEATLKRYFRHDDSIELRPENFSGKSSAPLSDSTSDFYPPEQIEIQGKLVGIYRQY</sequence>
<dbReference type="InterPro" id="IPR039418">
    <property type="entry name" value="LexA-like"/>
</dbReference>
<evidence type="ECO:0000256" key="4">
    <source>
        <dbReference type="ARBA" id="ARBA00022813"/>
    </source>
</evidence>
<dbReference type="GO" id="GO:0016787">
    <property type="term" value="F:hydrolase activity"/>
    <property type="evidence" value="ECO:0007669"/>
    <property type="project" value="UniProtKB-KW"/>
</dbReference>
<gene>
    <name evidence="9" type="ORF">BWK73_26825</name>
</gene>
<dbReference type="InterPro" id="IPR036286">
    <property type="entry name" value="LexA/Signal_pep-like_sf"/>
</dbReference>
<dbReference type="PANTHER" id="PTHR33516:SF2">
    <property type="entry name" value="LEXA REPRESSOR-RELATED"/>
    <property type="match status" value="1"/>
</dbReference>
<evidence type="ECO:0000256" key="1">
    <source>
        <dbReference type="ARBA" id="ARBA00007484"/>
    </source>
</evidence>
<keyword evidence="6" id="KW-0742">SOS response</keyword>
<evidence type="ECO:0000256" key="6">
    <source>
        <dbReference type="ARBA" id="ARBA00023236"/>
    </source>
</evidence>
<organism evidence="9 10">
    <name type="scientific">Thiothrix lacustris</name>
    <dbReference type="NCBI Taxonomy" id="525917"/>
    <lineage>
        <taxon>Bacteria</taxon>
        <taxon>Pseudomonadati</taxon>
        <taxon>Pseudomonadota</taxon>
        <taxon>Gammaproteobacteria</taxon>
        <taxon>Thiotrichales</taxon>
        <taxon>Thiotrichaceae</taxon>
        <taxon>Thiothrix</taxon>
    </lineage>
</organism>
<name>A0A1Y1QKV4_9GAMM</name>
<dbReference type="GO" id="GO:0006355">
    <property type="term" value="P:regulation of DNA-templated transcription"/>
    <property type="evidence" value="ECO:0007669"/>
    <property type="project" value="InterPro"/>
</dbReference>
<reference evidence="9 10" key="1">
    <citation type="submission" date="2017-01" db="EMBL/GenBank/DDBJ databases">
        <title>Novel large sulfur bacteria in the metagenomes of groundwater-fed chemosynthetic microbial mats in the Lake Huron basin.</title>
        <authorList>
            <person name="Sharrar A.M."/>
            <person name="Flood B.E."/>
            <person name="Bailey J.V."/>
            <person name="Jones D.S."/>
            <person name="Biddanda B."/>
            <person name="Ruberg S.A."/>
            <person name="Marcus D.N."/>
            <person name="Dick G.J."/>
        </authorList>
    </citation>
    <scope>NUCLEOTIDE SEQUENCE [LARGE SCALE GENOMIC DNA]</scope>
    <source>
        <strain evidence="9">A8</strain>
    </source>
</reference>
<dbReference type="InterPro" id="IPR006197">
    <property type="entry name" value="Peptidase_S24_LexA"/>
</dbReference>
<dbReference type="SUPFAM" id="SSF51306">
    <property type="entry name" value="LexA/Signal peptidase"/>
    <property type="match status" value="1"/>
</dbReference>
<keyword evidence="5" id="KW-0234">DNA repair</keyword>
<dbReference type="Pfam" id="PF00717">
    <property type="entry name" value="Peptidase_S24"/>
    <property type="match status" value="1"/>
</dbReference>
<evidence type="ECO:0000256" key="7">
    <source>
        <dbReference type="RuleBase" id="RU003991"/>
    </source>
</evidence>
<dbReference type="Proteomes" id="UP000192491">
    <property type="component" value="Unassembled WGS sequence"/>
</dbReference>
<dbReference type="GO" id="GO:0006281">
    <property type="term" value="P:DNA repair"/>
    <property type="evidence" value="ECO:0007669"/>
    <property type="project" value="UniProtKB-KW"/>
</dbReference>
<evidence type="ECO:0000256" key="2">
    <source>
        <dbReference type="ARBA" id="ARBA00022763"/>
    </source>
</evidence>
<keyword evidence="4 7" id="KW-0068">Autocatalytic cleavage</keyword>
<dbReference type="GO" id="GO:0009432">
    <property type="term" value="P:SOS response"/>
    <property type="evidence" value="ECO:0007669"/>
    <property type="project" value="UniProtKB-KW"/>
</dbReference>
<dbReference type="InterPro" id="IPR050077">
    <property type="entry name" value="LexA_repressor"/>
</dbReference>
<evidence type="ECO:0000256" key="3">
    <source>
        <dbReference type="ARBA" id="ARBA00022801"/>
    </source>
</evidence>
<evidence type="ECO:0000256" key="5">
    <source>
        <dbReference type="ARBA" id="ARBA00023204"/>
    </source>
</evidence>
<evidence type="ECO:0000259" key="8">
    <source>
        <dbReference type="Pfam" id="PF00717"/>
    </source>
</evidence>
<evidence type="ECO:0000313" key="10">
    <source>
        <dbReference type="Proteomes" id="UP000192491"/>
    </source>
</evidence>
<accession>A0A1Y1QKV4</accession>
<dbReference type="InterPro" id="IPR015927">
    <property type="entry name" value="Peptidase_S24_S26A/B/C"/>
</dbReference>
<proteinExistence type="inferred from homology"/>
<dbReference type="PANTHER" id="PTHR33516">
    <property type="entry name" value="LEXA REPRESSOR"/>
    <property type="match status" value="1"/>
</dbReference>
<comment type="caution">
    <text evidence="9">The sequence shown here is derived from an EMBL/GenBank/DDBJ whole genome shotgun (WGS) entry which is preliminary data.</text>
</comment>
<dbReference type="EMBL" id="MTEJ01000192">
    <property type="protein sequence ID" value="OQX07933.1"/>
    <property type="molecule type" value="Genomic_DNA"/>
</dbReference>
<dbReference type="Gene3D" id="2.10.109.10">
    <property type="entry name" value="Umud Fragment, subunit A"/>
    <property type="match status" value="1"/>
</dbReference>
<feature type="domain" description="Peptidase S24/S26A/S26B/S26C" evidence="8">
    <location>
        <begin position="6"/>
        <end position="73"/>
    </location>
</feature>
<dbReference type="GO" id="GO:0003677">
    <property type="term" value="F:DNA binding"/>
    <property type="evidence" value="ECO:0007669"/>
    <property type="project" value="InterPro"/>
</dbReference>
<dbReference type="AlphaFoldDB" id="A0A1Y1QKV4"/>